<dbReference type="SUPFAM" id="SSF53167">
    <property type="entry name" value="Purine and uridine phosphorylases"/>
    <property type="match status" value="1"/>
</dbReference>
<sequence length="127" mass="13289">MLDEVHPSLPLPSTDINAYRLGNIGPHNVAVACLPSGLCGATSAASVLAHMLFTFPSLRYALLVGIGGGAPSNTADIRLGDVVVGVPSGELGGVIEYDYKKSMNDGRMYRTGALNKEESTTPKQQCL</sequence>
<evidence type="ECO:0008006" key="3">
    <source>
        <dbReference type="Google" id="ProtNLM"/>
    </source>
</evidence>
<dbReference type="PANTHER" id="PTHR46082:SF11">
    <property type="entry name" value="AAA+ ATPASE DOMAIN-CONTAINING PROTEIN-RELATED"/>
    <property type="match status" value="1"/>
</dbReference>
<dbReference type="InterPro" id="IPR053137">
    <property type="entry name" value="NLR-like"/>
</dbReference>
<dbReference type="InterPro" id="IPR035994">
    <property type="entry name" value="Nucleoside_phosphorylase_sf"/>
</dbReference>
<accession>A0ABR4J8T5</accession>
<dbReference type="Gene3D" id="3.40.50.1580">
    <property type="entry name" value="Nucleoside phosphorylase domain"/>
    <property type="match status" value="1"/>
</dbReference>
<protein>
    <recommendedName>
        <fullName evidence="3">Nucleoside phosphorylase domain-containing protein</fullName>
    </recommendedName>
</protein>
<keyword evidence="2" id="KW-1185">Reference proteome</keyword>
<evidence type="ECO:0000313" key="1">
    <source>
        <dbReference type="EMBL" id="KAL2836452.1"/>
    </source>
</evidence>
<feature type="non-terminal residue" evidence="1">
    <location>
        <position position="1"/>
    </location>
</feature>
<dbReference type="Proteomes" id="UP001610446">
    <property type="component" value="Unassembled WGS sequence"/>
</dbReference>
<proteinExistence type="predicted"/>
<name>A0ABR4J8T5_9EURO</name>
<comment type="caution">
    <text evidence="1">The sequence shown here is derived from an EMBL/GenBank/DDBJ whole genome shotgun (WGS) entry which is preliminary data.</text>
</comment>
<dbReference type="EMBL" id="JBFXLU010000178">
    <property type="protein sequence ID" value="KAL2836452.1"/>
    <property type="molecule type" value="Genomic_DNA"/>
</dbReference>
<organism evidence="1 2">
    <name type="scientific">Aspergillus pseudoustus</name>
    <dbReference type="NCBI Taxonomy" id="1810923"/>
    <lineage>
        <taxon>Eukaryota</taxon>
        <taxon>Fungi</taxon>
        <taxon>Dikarya</taxon>
        <taxon>Ascomycota</taxon>
        <taxon>Pezizomycotina</taxon>
        <taxon>Eurotiomycetes</taxon>
        <taxon>Eurotiomycetidae</taxon>
        <taxon>Eurotiales</taxon>
        <taxon>Aspergillaceae</taxon>
        <taxon>Aspergillus</taxon>
        <taxon>Aspergillus subgen. Nidulantes</taxon>
    </lineage>
</organism>
<reference evidence="1 2" key="1">
    <citation type="submission" date="2024-07" db="EMBL/GenBank/DDBJ databases">
        <title>Section-level genome sequencing and comparative genomics of Aspergillus sections Usti and Cavernicolus.</title>
        <authorList>
            <consortium name="Lawrence Berkeley National Laboratory"/>
            <person name="Nybo J.L."/>
            <person name="Vesth T.C."/>
            <person name="Theobald S."/>
            <person name="Frisvad J.C."/>
            <person name="Larsen T.O."/>
            <person name="Kjaerboelling I."/>
            <person name="Rothschild-Mancinelli K."/>
            <person name="Lyhne E.K."/>
            <person name="Kogle M.E."/>
            <person name="Barry K."/>
            <person name="Clum A."/>
            <person name="Na H."/>
            <person name="Ledsgaard L."/>
            <person name="Lin J."/>
            <person name="Lipzen A."/>
            <person name="Kuo A."/>
            <person name="Riley R."/>
            <person name="Mondo S."/>
            <person name="Labutti K."/>
            <person name="Haridas S."/>
            <person name="Pangalinan J."/>
            <person name="Salamov A.A."/>
            <person name="Simmons B.A."/>
            <person name="Magnuson J.K."/>
            <person name="Chen J."/>
            <person name="Drula E."/>
            <person name="Henrissat B."/>
            <person name="Wiebenga A."/>
            <person name="Lubbers R.J."/>
            <person name="Gomes A.C."/>
            <person name="Makela M.R."/>
            <person name="Stajich J."/>
            <person name="Grigoriev I.V."/>
            <person name="Mortensen U.H."/>
            <person name="De Vries R.P."/>
            <person name="Baker S.E."/>
            <person name="Andersen M.R."/>
        </authorList>
    </citation>
    <scope>NUCLEOTIDE SEQUENCE [LARGE SCALE GENOMIC DNA]</scope>
    <source>
        <strain evidence="1 2">CBS 123904</strain>
    </source>
</reference>
<gene>
    <name evidence="1" type="ORF">BJY01DRAFT_221975</name>
</gene>
<evidence type="ECO:0000313" key="2">
    <source>
        <dbReference type="Proteomes" id="UP001610446"/>
    </source>
</evidence>
<dbReference type="PANTHER" id="PTHR46082">
    <property type="entry name" value="ATP/GTP-BINDING PROTEIN-RELATED"/>
    <property type="match status" value="1"/>
</dbReference>